<dbReference type="GO" id="GO:0003677">
    <property type="term" value="F:DNA binding"/>
    <property type="evidence" value="ECO:0007669"/>
    <property type="project" value="UniProtKB-KW"/>
</dbReference>
<dbReference type="PANTHER" id="PTHR33204:SF39">
    <property type="entry name" value="TRANSCRIPTIONAL REGULATORY PROTEIN"/>
    <property type="match status" value="1"/>
</dbReference>
<dbReference type="Gene3D" id="1.10.10.10">
    <property type="entry name" value="Winged helix-like DNA-binding domain superfamily/Winged helix DNA-binding domain"/>
    <property type="match status" value="1"/>
</dbReference>
<dbReference type="PANTHER" id="PTHR33204">
    <property type="entry name" value="TRANSCRIPTIONAL REGULATOR, MARR FAMILY"/>
    <property type="match status" value="1"/>
</dbReference>
<feature type="domain" description="HTH hxlR-type" evidence="4">
    <location>
        <begin position="14"/>
        <end position="113"/>
    </location>
</feature>
<name>A0A4Z0LWS5_9GAMM</name>
<evidence type="ECO:0000259" key="4">
    <source>
        <dbReference type="PROSITE" id="PS51118"/>
    </source>
</evidence>
<organism evidence="5 6">
    <name type="scientific">Mangrovimicrobium sediminis</name>
    <dbReference type="NCBI Taxonomy" id="2562682"/>
    <lineage>
        <taxon>Bacteria</taxon>
        <taxon>Pseudomonadati</taxon>
        <taxon>Pseudomonadota</taxon>
        <taxon>Gammaproteobacteria</taxon>
        <taxon>Cellvibrionales</taxon>
        <taxon>Halieaceae</taxon>
        <taxon>Mangrovimicrobium</taxon>
    </lineage>
</organism>
<reference evidence="5 6" key="1">
    <citation type="submission" date="2019-04" db="EMBL/GenBank/DDBJ databases">
        <title>Taxonomy of novel Haliea sp. from mangrove soil of West Coast of India.</title>
        <authorList>
            <person name="Verma A."/>
            <person name="Kumar P."/>
            <person name="Krishnamurthi S."/>
        </authorList>
    </citation>
    <scope>NUCLEOTIDE SEQUENCE [LARGE SCALE GENOMIC DNA]</scope>
    <source>
        <strain evidence="5 6">SAOS-164</strain>
    </source>
</reference>
<dbReference type="InterPro" id="IPR036390">
    <property type="entry name" value="WH_DNA-bd_sf"/>
</dbReference>
<dbReference type="InterPro" id="IPR002577">
    <property type="entry name" value="HTH_HxlR"/>
</dbReference>
<dbReference type="InterPro" id="IPR036388">
    <property type="entry name" value="WH-like_DNA-bd_sf"/>
</dbReference>
<gene>
    <name evidence="5" type="ORF">E4634_17895</name>
</gene>
<evidence type="ECO:0000256" key="1">
    <source>
        <dbReference type="ARBA" id="ARBA00023015"/>
    </source>
</evidence>
<sequence>MKTIRVGNIFDQNCPARTVLDRVGDKWSVMVLIVLAEQKRLRFTQLKDHINGVTPKVLTQSLRAMERDGLINRHIYAEVPPRVEYDLTKLGKSLLKAVSTLASWSEDNVSEIMKARAKYDRGSAG</sequence>
<protein>
    <submittedName>
        <fullName evidence="5">Transcriptional regulator</fullName>
    </submittedName>
</protein>
<evidence type="ECO:0000313" key="5">
    <source>
        <dbReference type="EMBL" id="TGD71525.1"/>
    </source>
</evidence>
<keyword evidence="2" id="KW-0238">DNA-binding</keyword>
<evidence type="ECO:0000256" key="2">
    <source>
        <dbReference type="ARBA" id="ARBA00023125"/>
    </source>
</evidence>
<accession>A0A4Z0LWS5</accession>
<dbReference type="AlphaFoldDB" id="A0A4Z0LWS5"/>
<dbReference type="EMBL" id="SRLE01000013">
    <property type="protein sequence ID" value="TGD71525.1"/>
    <property type="molecule type" value="Genomic_DNA"/>
</dbReference>
<dbReference type="SUPFAM" id="SSF46785">
    <property type="entry name" value="Winged helix' DNA-binding domain"/>
    <property type="match status" value="1"/>
</dbReference>
<dbReference type="Proteomes" id="UP000298050">
    <property type="component" value="Unassembled WGS sequence"/>
</dbReference>
<dbReference type="PROSITE" id="PS51118">
    <property type="entry name" value="HTH_HXLR"/>
    <property type="match status" value="1"/>
</dbReference>
<keyword evidence="1" id="KW-0805">Transcription regulation</keyword>
<comment type="caution">
    <text evidence="5">The sequence shown here is derived from an EMBL/GenBank/DDBJ whole genome shotgun (WGS) entry which is preliminary data.</text>
</comment>
<keyword evidence="3" id="KW-0804">Transcription</keyword>
<dbReference type="RefSeq" id="WP_135446041.1">
    <property type="nucleotide sequence ID" value="NZ_SRLE01000013.1"/>
</dbReference>
<proteinExistence type="predicted"/>
<dbReference type="Pfam" id="PF01638">
    <property type="entry name" value="HxlR"/>
    <property type="match status" value="1"/>
</dbReference>
<evidence type="ECO:0000256" key="3">
    <source>
        <dbReference type="ARBA" id="ARBA00023163"/>
    </source>
</evidence>
<keyword evidence="6" id="KW-1185">Reference proteome</keyword>
<dbReference type="OrthoDB" id="9807069at2"/>
<evidence type="ECO:0000313" key="6">
    <source>
        <dbReference type="Proteomes" id="UP000298050"/>
    </source>
</evidence>